<dbReference type="EMBL" id="PNXQ01000011">
    <property type="protein sequence ID" value="TKH44662.1"/>
    <property type="molecule type" value="Genomic_DNA"/>
</dbReference>
<dbReference type="InterPro" id="IPR033479">
    <property type="entry name" value="dCache_1"/>
</dbReference>
<proteinExistence type="predicted"/>
<dbReference type="InterPro" id="IPR043128">
    <property type="entry name" value="Rev_trsase/Diguanyl_cyclase"/>
</dbReference>
<feature type="transmembrane region" description="Helical" evidence="6">
    <location>
        <begin position="311"/>
        <end position="334"/>
    </location>
</feature>
<comment type="caution">
    <text evidence="8">The sequence shown here is derived from an EMBL/GenBank/DDBJ whole genome shotgun (WGS) entry which is preliminary data.</text>
</comment>
<gene>
    <name evidence="8" type="ORF">C1I60_09365</name>
</gene>
<dbReference type="PROSITE" id="PS50887">
    <property type="entry name" value="GGDEF"/>
    <property type="match status" value="1"/>
</dbReference>
<dbReference type="CDD" id="cd12912">
    <property type="entry name" value="PDC2_MCP_like"/>
    <property type="match status" value="1"/>
</dbReference>
<dbReference type="AlphaFoldDB" id="A0A4U2PXX6"/>
<dbReference type="Pfam" id="PF00990">
    <property type="entry name" value="GGDEF"/>
    <property type="match status" value="1"/>
</dbReference>
<evidence type="ECO:0000256" key="3">
    <source>
        <dbReference type="ARBA" id="ARBA00022692"/>
    </source>
</evidence>
<dbReference type="Proteomes" id="UP000308114">
    <property type="component" value="Unassembled WGS sequence"/>
</dbReference>
<evidence type="ECO:0000313" key="8">
    <source>
        <dbReference type="EMBL" id="TKH44662.1"/>
    </source>
</evidence>
<protein>
    <submittedName>
        <fullName evidence="8">Diguanylate cyclase</fullName>
    </submittedName>
</protein>
<keyword evidence="3 6" id="KW-0812">Transmembrane</keyword>
<dbReference type="Gene3D" id="3.30.70.270">
    <property type="match status" value="1"/>
</dbReference>
<reference evidence="8 9" key="1">
    <citation type="submission" date="2018-01" db="EMBL/GenBank/DDBJ databases">
        <title>Bacillales members from the olive rhizosphere are effective biological control agents against Verticillium dahliae.</title>
        <authorList>
            <person name="Gomez-Lama C."/>
            <person name="Legarda G."/>
            <person name="Ruano-Rosa D."/>
            <person name="Pizarro-Tobias P."/>
            <person name="Valverde-Corredor A."/>
            <person name="Niqui J.L."/>
            <person name="Trivino J.C."/>
            <person name="Roca A."/>
            <person name="Mercado-Blanco J."/>
        </authorList>
    </citation>
    <scope>NUCLEOTIDE SEQUENCE [LARGE SCALE GENOMIC DNA]</scope>
    <source>
        <strain evidence="8 9">PIC167</strain>
    </source>
</reference>
<feature type="domain" description="GGDEF" evidence="7">
    <location>
        <begin position="416"/>
        <end position="544"/>
    </location>
</feature>
<dbReference type="NCBIfam" id="TIGR00254">
    <property type="entry name" value="GGDEF"/>
    <property type="match status" value="1"/>
</dbReference>
<evidence type="ECO:0000259" key="7">
    <source>
        <dbReference type="PROSITE" id="PS50887"/>
    </source>
</evidence>
<dbReference type="PANTHER" id="PTHR45138">
    <property type="entry name" value="REGULATORY COMPONENTS OF SENSORY TRANSDUCTION SYSTEM"/>
    <property type="match status" value="1"/>
</dbReference>
<comment type="subcellular location">
    <subcellularLocation>
        <location evidence="1">Cell membrane</location>
        <topology evidence="1">Multi-pass membrane protein</topology>
    </subcellularLocation>
</comment>
<dbReference type="InterPro" id="IPR029787">
    <property type="entry name" value="Nucleotide_cyclase"/>
</dbReference>
<dbReference type="InterPro" id="IPR050469">
    <property type="entry name" value="Diguanylate_Cyclase"/>
</dbReference>
<evidence type="ECO:0000256" key="2">
    <source>
        <dbReference type="ARBA" id="ARBA00022475"/>
    </source>
</evidence>
<dbReference type="GO" id="GO:1902201">
    <property type="term" value="P:negative regulation of bacterial-type flagellum-dependent cell motility"/>
    <property type="evidence" value="ECO:0007669"/>
    <property type="project" value="TreeGrafter"/>
</dbReference>
<dbReference type="SMART" id="SM00267">
    <property type="entry name" value="GGDEF"/>
    <property type="match status" value="1"/>
</dbReference>
<dbReference type="InterPro" id="IPR029151">
    <property type="entry name" value="Sensor-like_sf"/>
</dbReference>
<keyword evidence="4 6" id="KW-1133">Transmembrane helix</keyword>
<dbReference type="CDD" id="cd01949">
    <property type="entry name" value="GGDEF"/>
    <property type="match status" value="1"/>
</dbReference>
<dbReference type="CDD" id="cd18773">
    <property type="entry name" value="PDC1_HK_sensor"/>
    <property type="match status" value="1"/>
</dbReference>
<dbReference type="GO" id="GO:0052621">
    <property type="term" value="F:diguanylate cyclase activity"/>
    <property type="evidence" value="ECO:0007669"/>
    <property type="project" value="TreeGrafter"/>
</dbReference>
<dbReference type="Pfam" id="PF02743">
    <property type="entry name" value="dCache_1"/>
    <property type="match status" value="1"/>
</dbReference>
<evidence type="ECO:0000256" key="1">
    <source>
        <dbReference type="ARBA" id="ARBA00004651"/>
    </source>
</evidence>
<dbReference type="FunFam" id="3.30.70.270:FF:000001">
    <property type="entry name" value="Diguanylate cyclase domain protein"/>
    <property type="match status" value="1"/>
</dbReference>
<keyword evidence="5 6" id="KW-0472">Membrane</keyword>
<dbReference type="GO" id="GO:0043709">
    <property type="term" value="P:cell adhesion involved in single-species biofilm formation"/>
    <property type="evidence" value="ECO:0007669"/>
    <property type="project" value="TreeGrafter"/>
</dbReference>
<feature type="transmembrane region" description="Helical" evidence="6">
    <location>
        <begin position="31"/>
        <end position="54"/>
    </location>
</feature>
<dbReference type="Gene3D" id="3.30.450.20">
    <property type="entry name" value="PAS domain"/>
    <property type="match status" value="1"/>
</dbReference>
<evidence type="ECO:0000256" key="5">
    <source>
        <dbReference type="ARBA" id="ARBA00023136"/>
    </source>
</evidence>
<dbReference type="InterPro" id="IPR000160">
    <property type="entry name" value="GGDEF_dom"/>
</dbReference>
<accession>A0A4U2PXX6</accession>
<dbReference type="PANTHER" id="PTHR45138:SF9">
    <property type="entry name" value="DIGUANYLATE CYCLASE DGCM-RELATED"/>
    <property type="match status" value="1"/>
</dbReference>
<name>A0A4U2PXX6_9BACL</name>
<organism evidence="8 9">
    <name type="scientific">Paenibacillus terrae</name>
    <dbReference type="NCBI Taxonomy" id="159743"/>
    <lineage>
        <taxon>Bacteria</taxon>
        <taxon>Bacillati</taxon>
        <taxon>Bacillota</taxon>
        <taxon>Bacilli</taxon>
        <taxon>Bacillales</taxon>
        <taxon>Paenibacillaceae</taxon>
        <taxon>Paenibacillus</taxon>
    </lineage>
</organism>
<evidence type="ECO:0000256" key="4">
    <source>
        <dbReference type="ARBA" id="ARBA00022989"/>
    </source>
</evidence>
<dbReference type="SUPFAM" id="SSF103190">
    <property type="entry name" value="Sensory domain-like"/>
    <property type="match status" value="1"/>
</dbReference>
<evidence type="ECO:0000313" key="9">
    <source>
        <dbReference type="Proteomes" id="UP000308114"/>
    </source>
</evidence>
<keyword evidence="2" id="KW-1003">Cell membrane</keyword>
<evidence type="ECO:0000256" key="6">
    <source>
        <dbReference type="SAM" id="Phobius"/>
    </source>
</evidence>
<dbReference type="GO" id="GO:0005886">
    <property type="term" value="C:plasma membrane"/>
    <property type="evidence" value="ECO:0007669"/>
    <property type="project" value="UniProtKB-SubCell"/>
</dbReference>
<sequence>MYYGFNKFLGTKEGHSLSTPRRAEHRQSKKLSLISLLTGLVTLVVLLTSSILLVGSYESQKKSLTETTLHLNYSNADRISRTMDSLFRSMRGSLEYSADKLSDVDAMTSKQVDDYLDLMRNSSNFFNSISVVEANGLIRNVAPARVGTAGQHITSKASLEALALQKPYISSPYMTPNTKRLIVFMSQPIFSRSDKYLGILSGTLYLQENNILSDIFGNGNVDDSGSYYYIVDSNGRLLYHPDKQLLGEDVSSNKVVQKLMKGESGEQQVRNTSGVEMLAGYSSVPANGWGIVVVSPISLIHHQLMGQIQTILWYSLFPFITLLIGVILVAYMLARPFVHLANLVSKMGKEEIVMPEAKSHWSQEADLLTKAVLLAVLNIQKQTDQLTQEAVTDVLTGLMNRRSLENTMSQWMASGLPFSLIMLDVDKFKFVNDTYGHLIGDEVLKHVAEVIVTSLRPDDVCYRYGGEEFVILLNRPEEAFNVAERVRRALEQSRAPIPTRVTVSLGIAHYPLHASEREELIEKADQALYLAKSRGRNRTIVSEG</sequence>
<dbReference type="SUPFAM" id="SSF55073">
    <property type="entry name" value="Nucleotide cyclase"/>
    <property type="match status" value="1"/>
</dbReference>